<keyword evidence="3" id="KW-0010">Activator</keyword>
<organism evidence="6 7">
    <name type="scientific">Streptomyces chisholmiae</name>
    <dbReference type="NCBI Taxonomy" id="3075540"/>
    <lineage>
        <taxon>Bacteria</taxon>
        <taxon>Bacillati</taxon>
        <taxon>Actinomycetota</taxon>
        <taxon>Actinomycetes</taxon>
        <taxon>Kitasatosporales</taxon>
        <taxon>Streptomycetaceae</taxon>
        <taxon>Streptomyces</taxon>
    </lineage>
</organism>
<dbReference type="InterPro" id="IPR003313">
    <property type="entry name" value="AraC-bd"/>
</dbReference>
<evidence type="ECO:0000256" key="4">
    <source>
        <dbReference type="ARBA" id="ARBA00023163"/>
    </source>
</evidence>
<reference evidence="7" key="1">
    <citation type="submission" date="2023-07" db="EMBL/GenBank/DDBJ databases">
        <title>30 novel species of actinomycetes from the DSMZ collection.</title>
        <authorList>
            <person name="Nouioui I."/>
        </authorList>
    </citation>
    <scope>NUCLEOTIDE SEQUENCE [LARGE SCALE GENOMIC DNA]</scope>
    <source>
        <strain evidence="7">DSM 44915</strain>
    </source>
</reference>
<dbReference type="InterPro" id="IPR018060">
    <property type="entry name" value="HTH_AraC"/>
</dbReference>
<keyword evidence="1" id="KW-0805">Transcription regulation</keyword>
<protein>
    <submittedName>
        <fullName evidence="6">AraC family transcriptional regulator</fullName>
    </submittedName>
</protein>
<keyword evidence="7" id="KW-1185">Reference proteome</keyword>
<feature type="domain" description="HTH araC/xylS-type" evidence="5">
    <location>
        <begin position="194"/>
        <end position="292"/>
    </location>
</feature>
<dbReference type="PROSITE" id="PS00041">
    <property type="entry name" value="HTH_ARAC_FAMILY_1"/>
    <property type="match status" value="1"/>
</dbReference>
<dbReference type="InterPro" id="IPR018062">
    <property type="entry name" value="HTH_AraC-typ_CS"/>
</dbReference>
<evidence type="ECO:0000256" key="3">
    <source>
        <dbReference type="ARBA" id="ARBA00023159"/>
    </source>
</evidence>
<dbReference type="SMART" id="SM00342">
    <property type="entry name" value="HTH_ARAC"/>
    <property type="match status" value="1"/>
</dbReference>
<accession>A0ABU2JUM5</accession>
<dbReference type="PRINTS" id="PR00032">
    <property type="entry name" value="HTHARAC"/>
</dbReference>
<dbReference type="RefSeq" id="WP_311668777.1">
    <property type="nucleotide sequence ID" value="NZ_JAVREO010000012.1"/>
</dbReference>
<comment type="caution">
    <text evidence="6">The sequence shown here is derived from an EMBL/GenBank/DDBJ whole genome shotgun (WGS) entry which is preliminary data.</text>
</comment>
<keyword evidence="2" id="KW-0238">DNA-binding</keyword>
<dbReference type="Gene3D" id="1.10.10.60">
    <property type="entry name" value="Homeodomain-like"/>
    <property type="match status" value="2"/>
</dbReference>
<dbReference type="Proteomes" id="UP001183410">
    <property type="component" value="Unassembled WGS sequence"/>
</dbReference>
<dbReference type="PANTHER" id="PTHR46796:SF7">
    <property type="entry name" value="ARAC FAMILY TRANSCRIPTIONAL REGULATOR"/>
    <property type="match status" value="1"/>
</dbReference>
<evidence type="ECO:0000313" key="7">
    <source>
        <dbReference type="Proteomes" id="UP001183410"/>
    </source>
</evidence>
<proteinExistence type="predicted"/>
<evidence type="ECO:0000256" key="2">
    <source>
        <dbReference type="ARBA" id="ARBA00023125"/>
    </source>
</evidence>
<gene>
    <name evidence="6" type="ORF">RM844_20600</name>
</gene>
<evidence type="ECO:0000259" key="5">
    <source>
        <dbReference type="PROSITE" id="PS01124"/>
    </source>
</evidence>
<keyword evidence="4" id="KW-0804">Transcription</keyword>
<dbReference type="InterPro" id="IPR050204">
    <property type="entry name" value="AraC_XylS_family_regulators"/>
</dbReference>
<dbReference type="InterPro" id="IPR020449">
    <property type="entry name" value="Tscrpt_reg_AraC-type_HTH"/>
</dbReference>
<dbReference type="InterPro" id="IPR037923">
    <property type="entry name" value="HTH-like"/>
</dbReference>
<evidence type="ECO:0000313" key="6">
    <source>
        <dbReference type="EMBL" id="MDT0268690.1"/>
    </source>
</evidence>
<name>A0ABU2JUM5_9ACTN</name>
<dbReference type="InterPro" id="IPR009057">
    <property type="entry name" value="Homeodomain-like_sf"/>
</dbReference>
<evidence type="ECO:0000256" key="1">
    <source>
        <dbReference type="ARBA" id="ARBA00023015"/>
    </source>
</evidence>
<dbReference type="SUPFAM" id="SSF51215">
    <property type="entry name" value="Regulatory protein AraC"/>
    <property type="match status" value="1"/>
</dbReference>
<dbReference type="PANTHER" id="PTHR46796">
    <property type="entry name" value="HTH-TYPE TRANSCRIPTIONAL ACTIVATOR RHAS-RELATED"/>
    <property type="match status" value="1"/>
</dbReference>
<dbReference type="SUPFAM" id="SSF46689">
    <property type="entry name" value="Homeodomain-like"/>
    <property type="match status" value="2"/>
</dbReference>
<dbReference type="Gene3D" id="2.60.120.280">
    <property type="entry name" value="Regulatory protein AraC"/>
    <property type="match status" value="1"/>
</dbReference>
<dbReference type="Pfam" id="PF02311">
    <property type="entry name" value="AraC_binding"/>
    <property type="match status" value="1"/>
</dbReference>
<dbReference type="Pfam" id="PF12833">
    <property type="entry name" value="HTH_18"/>
    <property type="match status" value="1"/>
</dbReference>
<dbReference type="EMBL" id="JAVREO010000012">
    <property type="protein sequence ID" value="MDT0268690.1"/>
    <property type="molecule type" value="Genomic_DNA"/>
</dbReference>
<sequence>MITARGSAAPGPPSAFAGQRVREVPPAHVEAALRQPATRQLTVVDAGYYPAAAGHLRRRDVGARDLIVLLCVSGHGQVDIGGVSHRLGAASYAVLPAFVPHRYQSSDDVPWTIWWAHLRGAEIGDLTRLLVREGQPVAAVRSLDRAVALFDELLSLLERRPSPAQVLAASGVAWQLLTRLAADRALPGDASPFERAVRYLEARVDGTIQVGALAELVGVSASHLGALFRAATGSGPAAFHTGLKMARARTLLATTTMPVAEVARAVGYSDPLHFSRRFRQHQGLSPSAYRDRAGG</sequence>
<dbReference type="PROSITE" id="PS01124">
    <property type="entry name" value="HTH_ARAC_FAMILY_2"/>
    <property type="match status" value="1"/>
</dbReference>
<dbReference type="CDD" id="cd06986">
    <property type="entry name" value="cupin_MmsR-like_N"/>
    <property type="match status" value="1"/>
</dbReference>